<reference evidence="2" key="1">
    <citation type="submission" date="2022-06" db="EMBL/GenBank/DDBJ databases">
        <title>Uncovering the hologenomic basis of an extraordinary plant invasion.</title>
        <authorList>
            <person name="Bieker V.C."/>
            <person name="Martin M.D."/>
            <person name="Gilbert T."/>
            <person name="Hodgins K."/>
            <person name="Battlay P."/>
            <person name="Petersen B."/>
            <person name="Wilson J."/>
        </authorList>
    </citation>
    <scope>NUCLEOTIDE SEQUENCE</scope>
    <source>
        <strain evidence="2">AA19_3_7</strain>
        <tissue evidence="2">Leaf</tissue>
    </source>
</reference>
<keyword evidence="3" id="KW-1185">Reference proteome</keyword>
<name>A0AAD5GV02_AMBAR</name>
<accession>A0AAD5GV02</accession>
<feature type="region of interest" description="Disordered" evidence="1">
    <location>
        <begin position="1"/>
        <end position="70"/>
    </location>
</feature>
<dbReference type="Proteomes" id="UP001206925">
    <property type="component" value="Unassembled WGS sequence"/>
</dbReference>
<organism evidence="2 3">
    <name type="scientific">Ambrosia artemisiifolia</name>
    <name type="common">Common ragweed</name>
    <dbReference type="NCBI Taxonomy" id="4212"/>
    <lineage>
        <taxon>Eukaryota</taxon>
        <taxon>Viridiplantae</taxon>
        <taxon>Streptophyta</taxon>
        <taxon>Embryophyta</taxon>
        <taxon>Tracheophyta</taxon>
        <taxon>Spermatophyta</taxon>
        <taxon>Magnoliopsida</taxon>
        <taxon>eudicotyledons</taxon>
        <taxon>Gunneridae</taxon>
        <taxon>Pentapetalae</taxon>
        <taxon>asterids</taxon>
        <taxon>campanulids</taxon>
        <taxon>Asterales</taxon>
        <taxon>Asteraceae</taxon>
        <taxon>Asteroideae</taxon>
        <taxon>Heliantheae alliance</taxon>
        <taxon>Heliantheae</taxon>
        <taxon>Ambrosia</taxon>
    </lineage>
</organism>
<gene>
    <name evidence="2" type="ORF">M8C21_022036</name>
</gene>
<dbReference type="EMBL" id="JAMZMK010004238">
    <property type="protein sequence ID" value="KAI7754194.1"/>
    <property type="molecule type" value="Genomic_DNA"/>
</dbReference>
<evidence type="ECO:0000313" key="3">
    <source>
        <dbReference type="Proteomes" id="UP001206925"/>
    </source>
</evidence>
<comment type="caution">
    <text evidence="2">The sequence shown here is derived from an EMBL/GenBank/DDBJ whole genome shotgun (WGS) entry which is preliminary data.</text>
</comment>
<evidence type="ECO:0000313" key="2">
    <source>
        <dbReference type="EMBL" id="KAI7754194.1"/>
    </source>
</evidence>
<proteinExistence type="predicted"/>
<sequence>MARFKQRVHQVISKPLSRKPPQPAFPLASRCYTPPAMKTKLLTPEKSQRKSQEAQCPHLHRPRPPTVQQD</sequence>
<protein>
    <submittedName>
        <fullName evidence="2">Uncharacterized protein</fullName>
    </submittedName>
</protein>
<evidence type="ECO:0000256" key="1">
    <source>
        <dbReference type="SAM" id="MobiDB-lite"/>
    </source>
</evidence>
<dbReference type="AlphaFoldDB" id="A0AAD5GV02"/>